<gene>
    <name evidence="2" type="ORF">CAEBREN_01566</name>
</gene>
<protein>
    <recommendedName>
        <fullName evidence="1">F-box domain-containing protein</fullName>
    </recommendedName>
</protein>
<dbReference type="EMBL" id="GL379841">
    <property type="protein sequence ID" value="EGT53450.1"/>
    <property type="molecule type" value="Genomic_DNA"/>
</dbReference>
<sequence length="305" mass="35240">MVGWSHLPPEIKQHVVKKLDFMSRHSLKSTSYTDRQIVNSTPLKIPRVRFGHKDGRCLIVIYTGVEQFLRWELFDEGDGVTLQRSENCYDTAEFKRMTIQKANSLQMGINIMSNLLAHESIKIDVFEWDIPCENEEEAEERMLKIIEYSNGKKFRVSEILSNSNPGCGIISTYSYFICCEVRELKTLYVASSDINIFPHKTVEFKTVTDEVSYGVICILYEELDEIDELPEDAFEEIGKHEDVKFSCAIEREVTAERTPAQQPTRSEENGFIKLTYTTECGKYITKMFPNDEQFIKNQLVVSFSS</sequence>
<name>G0N5Z0_CAEBE</name>
<dbReference type="eggNOG" id="ENOG502TIW9">
    <property type="taxonomic scope" value="Eukaryota"/>
</dbReference>
<evidence type="ECO:0000259" key="1">
    <source>
        <dbReference type="Pfam" id="PF00646"/>
    </source>
</evidence>
<organism evidence="3">
    <name type="scientific">Caenorhabditis brenneri</name>
    <name type="common">Nematode worm</name>
    <dbReference type="NCBI Taxonomy" id="135651"/>
    <lineage>
        <taxon>Eukaryota</taxon>
        <taxon>Metazoa</taxon>
        <taxon>Ecdysozoa</taxon>
        <taxon>Nematoda</taxon>
        <taxon>Chromadorea</taxon>
        <taxon>Rhabditida</taxon>
        <taxon>Rhabditina</taxon>
        <taxon>Rhabditomorpha</taxon>
        <taxon>Rhabditoidea</taxon>
        <taxon>Rhabditidae</taxon>
        <taxon>Peloderinae</taxon>
        <taxon>Caenorhabditis</taxon>
    </lineage>
</organism>
<feature type="domain" description="F-box" evidence="1">
    <location>
        <begin position="4"/>
        <end position="44"/>
    </location>
</feature>
<keyword evidence="3" id="KW-1185">Reference proteome</keyword>
<dbReference type="InParanoid" id="G0N5Z0"/>
<reference evidence="3" key="1">
    <citation type="submission" date="2011-07" db="EMBL/GenBank/DDBJ databases">
        <authorList>
            <consortium name="Caenorhabditis brenneri Sequencing and Analysis Consortium"/>
            <person name="Wilson R.K."/>
        </authorList>
    </citation>
    <scope>NUCLEOTIDE SEQUENCE [LARGE SCALE GENOMIC DNA]</scope>
    <source>
        <strain evidence="3">PB2801</strain>
    </source>
</reference>
<evidence type="ECO:0000313" key="3">
    <source>
        <dbReference type="Proteomes" id="UP000008068"/>
    </source>
</evidence>
<proteinExistence type="predicted"/>
<dbReference type="OrthoDB" id="5824619at2759"/>
<dbReference type="PANTHER" id="PTHR35366:SF3">
    <property type="entry name" value="CW-TYPE DOMAIN-CONTAINING PROTEIN"/>
    <property type="match status" value="1"/>
</dbReference>
<dbReference type="Pfam" id="PF00646">
    <property type="entry name" value="F-box"/>
    <property type="match status" value="1"/>
</dbReference>
<dbReference type="AlphaFoldDB" id="G0N5Z0"/>
<accession>G0N5Z0</accession>
<dbReference type="HOGENOM" id="CLU_035641_0_0_1"/>
<dbReference type="PANTHER" id="PTHR35366">
    <property type="entry name" value="PROTEIN CBG18620"/>
    <property type="match status" value="1"/>
</dbReference>
<dbReference type="InterPro" id="IPR001810">
    <property type="entry name" value="F-box_dom"/>
</dbReference>
<dbReference type="Proteomes" id="UP000008068">
    <property type="component" value="Unassembled WGS sequence"/>
</dbReference>
<evidence type="ECO:0000313" key="2">
    <source>
        <dbReference type="EMBL" id="EGT53450.1"/>
    </source>
</evidence>